<dbReference type="GO" id="GO:0005524">
    <property type="term" value="F:ATP binding"/>
    <property type="evidence" value="ECO:0007669"/>
    <property type="project" value="UniProtKB-UniRule"/>
</dbReference>
<name>A0A0B1SWT2_OESDE</name>
<evidence type="ECO:0000256" key="9">
    <source>
        <dbReference type="PROSITE-ProRule" id="PRU10141"/>
    </source>
</evidence>
<organism evidence="11 12">
    <name type="scientific">Oesophagostomum dentatum</name>
    <name type="common">Nodular worm</name>
    <dbReference type="NCBI Taxonomy" id="61180"/>
    <lineage>
        <taxon>Eukaryota</taxon>
        <taxon>Metazoa</taxon>
        <taxon>Ecdysozoa</taxon>
        <taxon>Nematoda</taxon>
        <taxon>Chromadorea</taxon>
        <taxon>Rhabditida</taxon>
        <taxon>Rhabditina</taxon>
        <taxon>Rhabditomorpha</taxon>
        <taxon>Strongyloidea</taxon>
        <taxon>Strongylidae</taxon>
        <taxon>Oesophagostomum</taxon>
    </lineage>
</organism>
<evidence type="ECO:0000256" key="10">
    <source>
        <dbReference type="SAM" id="MobiDB-lite"/>
    </source>
</evidence>
<dbReference type="OrthoDB" id="377346at2759"/>
<dbReference type="PROSITE" id="PS00107">
    <property type="entry name" value="PROTEIN_KINASE_ATP"/>
    <property type="match status" value="1"/>
</dbReference>
<proteinExistence type="predicted"/>
<keyword evidence="5 8" id="KW-0067">ATP-binding</keyword>
<keyword evidence="2" id="KW-0808">Transferase</keyword>
<feature type="binding site" evidence="8 9">
    <location>
        <position position="78"/>
    </location>
    <ligand>
        <name>ATP</name>
        <dbReference type="ChEBI" id="CHEBI:30616"/>
    </ligand>
</feature>
<evidence type="ECO:0000313" key="12">
    <source>
        <dbReference type="Proteomes" id="UP000053660"/>
    </source>
</evidence>
<comment type="catalytic activity">
    <reaction evidence="6">
        <text>L-threonyl-[protein] + ATP = O-phospho-L-threonyl-[protein] + ADP + H(+)</text>
        <dbReference type="Rhea" id="RHEA:46608"/>
        <dbReference type="Rhea" id="RHEA-COMP:11060"/>
        <dbReference type="Rhea" id="RHEA-COMP:11605"/>
        <dbReference type="ChEBI" id="CHEBI:15378"/>
        <dbReference type="ChEBI" id="CHEBI:30013"/>
        <dbReference type="ChEBI" id="CHEBI:30616"/>
        <dbReference type="ChEBI" id="CHEBI:61977"/>
        <dbReference type="ChEBI" id="CHEBI:456216"/>
        <dbReference type="EC" id="2.7.11.1"/>
    </reaction>
</comment>
<sequence>MSEVNTSQSNNAQHPQGNSENTAAIQNSTVPATSQQQKPRSQTWVIDDFDIGRPLGKGKFGSVFVARSKEEKVIVALKVSCL</sequence>
<dbReference type="GO" id="GO:0004674">
    <property type="term" value="F:protein serine/threonine kinase activity"/>
    <property type="evidence" value="ECO:0007669"/>
    <property type="project" value="UniProtKB-KW"/>
</dbReference>
<evidence type="ECO:0000256" key="1">
    <source>
        <dbReference type="ARBA" id="ARBA00022527"/>
    </source>
</evidence>
<dbReference type="InterPro" id="IPR017441">
    <property type="entry name" value="Protein_kinase_ATP_BS"/>
</dbReference>
<evidence type="ECO:0000256" key="7">
    <source>
        <dbReference type="ARBA" id="ARBA00048679"/>
    </source>
</evidence>
<gene>
    <name evidence="11" type="ORF">OESDEN_10739</name>
</gene>
<accession>A0A0B1SWT2</accession>
<protein>
    <submittedName>
        <fullName evidence="11">Uncharacterized protein</fullName>
    </submittedName>
</protein>
<dbReference type="InterPro" id="IPR011009">
    <property type="entry name" value="Kinase-like_dom_sf"/>
</dbReference>
<dbReference type="AlphaFoldDB" id="A0A0B1SWT2"/>
<feature type="region of interest" description="Disordered" evidence="10">
    <location>
        <begin position="1"/>
        <end position="45"/>
    </location>
</feature>
<reference evidence="11 12" key="1">
    <citation type="submission" date="2014-03" db="EMBL/GenBank/DDBJ databases">
        <title>Draft genome of the hookworm Oesophagostomum dentatum.</title>
        <authorList>
            <person name="Mitreva M."/>
        </authorList>
    </citation>
    <scope>NUCLEOTIDE SEQUENCE [LARGE SCALE GENOMIC DNA]</scope>
    <source>
        <strain evidence="11 12">OD-Hann</strain>
    </source>
</reference>
<evidence type="ECO:0000313" key="11">
    <source>
        <dbReference type="EMBL" id="KHJ89434.1"/>
    </source>
</evidence>
<evidence type="ECO:0000256" key="8">
    <source>
        <dbReference type="PIRSR" id="PIRSR630616-2"/>
    </source>
</evidence>
<evidence type="ECO:0000256" key="2">
    <source>
        <dbReference type="ARBA" id="ARBA00022679"/>
    </source>
</evidence>
<feature type="binding site" evidence="8">
    <location>
        <position position="59"/>
    </location>
    <ligand>
        <name>ATP</name>
        <dbReference type="ChEBI" id="CHEBI:30616"/>
    </ligand>
</feature>
<evidence type="ECO:0000256" key="3">
    <source>
        <dbReference type="ARBA" id="ARBA00022741"/>
    </source>
</evidence>
<evidence type="ECO:0000256" key="4">
    <source>
        <dbReference type="ARBA" id="ARBA00022777"/>
    </source>
</evidence>
<feature type="compositionally biased region" description="Polar residues" evidence="10">
    <location>
        <begin position="1"/>
        <end position="44"/>
    </location>
</feature>
<dbReference type="Proteomes" id="UP000053660">
    <property type="component" value="Unassembled WGS sequence"/>
</dbReference>
<comment type="catalytic activity">
    <reaction evidence="7">
        <text>L-seryl-[protein] + ATP = O-phospho-L-seryl-[protein] + ADP + H(+)</text>
        <dbReference type="Rhea" id="RHEA:17989"/>
        <dbReference type="Rhea" id="RHEA-COMP:9863"/>
        <dbReference type="Rhea" id="RHEA-COMP:11604"/>
        <dbReference type="ChEBI" id="CHEBI:15378"/>
        <dbReference type="ChEBI" id="CHEBI:29999"/>
        <dbReference type="ChEBI" id="CHEBI:30616"/>
        <dbReference type="ChEBI" id="CHEBI:83421"/>
        <dbReference type="ChEBI" id="CHEBI:456216"/>
        <dbReference type="EC" id="2.7.11.1"/>
    </reaction>
</comment>
<evidence type="ECO:0000256" key="5">
    <source>
        <dbReference type="ARBA" id="ARBA00022840"/>
    </source>
</evidence>
<dbReference type="SUPFAM" id="SSF56112">
    <property type="entry name" value="Protein kinase-like (PK-like)"/>
    <property type="match status" value="1"/>
</dbReference>
<dbReference type="Gene3D" id="3.30.200.20">
    <property type="entry name" value="Phosphorylase Kinase, domain 1"/>
    <property type="match status" value="1"/>
</dbReference>
<keyword evidence="12" id="KW-1185">Reference proteome</keyword>
<evidence type="ECO:0000256" key="6">
    <source>
        <dbReference type="ARBA" id="ARBA00047899"/>
    </source>
</evidence>
<keyword evidence="3 8" id="KW-0547">Nucleotide-binding</keyword>
<keyword evidence="1" id="KW-0723">Serine/threonine-protein kinase</keyword>
<keyword evidence="4" id="KW-0418">Kinase</keyword>
<dbReference type="PANTHER" id="PTHR24350">
    <property type="entry name" value="SERINE/THREONINE-PROTEIN KINASE IAL-RELATED"/>
    <property type="match status" value="1"/>
</dbReference>
<dbReference type="EMBL" id="KN554231">
    <property type="protein sequence ID" value="KHJ89434.1"/>
    <property type="molecule type" value="Genomic_DNA"/>
</dbReference>
<dbReference type="InterPro" id="IPR030616">
    <property type="entry name" value="Aur-like"/>
</dbReference>